<feature type="domain" description="Glycosyltransferase subfamily 4-like N-terminal" evidence="2">
    <location>
        <begin position="14"/>
        <end position="221"/>
    </location>
</feature>
<organism evidence="3 4">
    <name type="scientific">Candidatus Uhrbacteria bacterium GW2011_GWA2_53_10</name>
    <dbReference type="NCBI Taxonomy" id="1618980"/>
    <lineage>
        <taxon>Bacteria</taxon>
        <taxon>Candidatus Uhriibacteriota</taxon>
    </lineage>
</organism>
<evidence type="ECO:0000313" key="4">
    <source>
        <dbReference type="Proteomes" id="UP000034711"/>
    </source>
</evidence>
<dbReference type="GO" id="GO:0016757">
    <property type="term" value="F:glycosyltransferase activity"/>
    <property type="evidence" value="ECO:0007669"/>
    <property type="project" value="InterPro"/>
</dbReference>
<dbReference type="AlphaFoldDB" id="A0A0G2AH67"/>
<dbReference type="InterPro" id="IPR028098">
    <property type="entry name" value="Glyco_trans_4-like_N"/>
</dbReference>
<accession>A0A0G2AH67</accession>
<feature type="domain" description="Glycosyl transferase family 1" evidence="1">
    <location>
        <begin position="226"/>
        <end position="378"/>
    </location>
</feature>
<dbReference type="Pfam" id="PF13439">
    <property type="entry name" value="Glyco_transf_4"/>
    <property type="match status" value="1"/>
</dbReference>
<dbReference type="InterPro" id="IPR001296">
    <property type="entry name" value="Glyco_trans_1"/>
</dbReference>
<dbReference type="InterPro" id="IPR050194">
    <property type="entry name" value="Glycosyltransferase_grp1"/>
</dbReference>
<dbReference type="Pfam" id="PF00534">
    <property type="entry name" value="Glycos_transf_1"/>
    <property type="match status" value="1"/>
</dbReference>
<comment type="caution">
    <text evidence="3">The sequence shown here is derived from an EMBL/GenBank/DDBJ whole genome shotgun (WGS) entry which is preliminary data.</text>
</comment>
<evidence type="ECO:0000259" key="2">
    <source>
        <dbReference type="Pfam" id="PF13439"/>
    </source>
</evidence>
<dbReference type="PANTHER" id="PTHR45947:SF13">
    <property type="entry name" value="TRANSFERASE"/>
    <property type="match status" value="1"/>
</dbReference>
<protein>
    <submittedName>
        <fullName evidence="3">Glycosyl transferase group 1</fullName>
    </submittedName>
</protein>
<dbReference type="CDD" id="cd03801">
    <property type="entry name" value="GT4_PimA-like"/>
    <property type="match status" value="1"/>
</dbReference>
<keyword evidence="3" id="KW-0808">Transferase</keyword>
<proteinExistence type="predicted"/>
<dbReference type="Proteomes" id="UP000034711">
    <property type="component" value="Unassembled WGS sequence"/>
</dbReference>
<reference evidence="3 4" key="1">
    <citation type="journal article" date="2015" name="Nature">
        <title>rRNA introns, odd ribosomes, and small enigmatic genomes across a large radiation of phyla.</title>
        <authorList>
            <person name="Brown C.T."/>
            <person name="Hug L.A."/>
            <person name="Thomas B.C."/>
            <person name="Sharon I."/>
            <person name="Castelle C.J."/>
            <person name="Singh A."/>
            <person name="Wilkins M.J."/>
            <person name="Williams K.H."/>
            <person name="Banfield J.F."/>
        </authorList>
    </citation>
    <scope>NUCLEOTIDE SEQUENCE [LARGE SCALE GENOMIC DNA]</scope>
</reference>
<dbReference type="EMBL" id="LCRI01000041">
    <property type="protein sequence ID" value="KKW31909.1"/>
    <property type="molecule type" value="Genomic_DNA"/>
</dbReference>
<dbReference type="PANTHER" id="PTHR45947">
    <property type="entry name" value="SULFOQUINOVOSYL TRANSFERASE SQD2"/>
    <property type="match status" value="1"/>
</dbReference>
<gene>
    <name evidence="3" type="ORF">UY77_C0041G0003</name>
</gene>
<evidence type="ECO:0000259" key="1">
    <source>
        <dbReference type="Pfam" id="PF00534"/>
    </source>
</evidence>
<evidence type="ECO:0000313" key="3">
    <source>
        <dbReference type="EMBL" id="KKW31909.1"/>
    </source>
</evidence>
<name>A0A0G2AH67_9BACT</name>
<dbReference type="Gene3D" id="3.40.50.2000">
    <property type="entry name" value="Glycogen Phosphorylase B"/>
    <property type="match status" value="2"/>
</dbReference>
<dbReference type="SUPFAM" id="SSF53756">
    <property type="entry name" value="UDP-Glycosyltransferase/glycogen phosphorylase"/>
    <property type="match status" value="1"/>
</dbReference>
<sequence>MTIIQANKFYFLRGGAERYVFDLTTWLESEGHRVIPFAMQHTENRSTRYASFFPSYVATERPRLGLGALKTVGRMLYSLEARRRLASLLVDTHPDVCHIHNIYTQLSPSILHTLADRRVPVVMTVHDYHLITPHYNLWAEGCGPDWSHVGLVRGTLSRFHKGSYAASFAQIFTYKVHRQLRLYERFVYRFQTPSDFLRRRMIAEGFPAEKIEVNHHGIDPSVVKPRYDHDGYFLYVGRLSPEKGIETILTVARALPDVRFKIVGRGPEEQALHRLGHACPNVEFVGFQSGDALWELYRGARALLLPSRWHENFPLTVLEAMAAGKPVIASRVGGIPEMVEDHCTGILVSPLDMHGWAEAVARLAYDEDMRAQFGRQARLATETTFHIRHHYARVLAAYESVLRKN</sequence>